<name>A0A9Q1H0V8_HOLLE</name>
<dbReference type="InterPro" id="IPR016186">
    <property type="entry name" value="C-type_lectin-like/link_sf"/>
</dbReference>
<dbReference type="Gene3D" id="3.10.100.10">
    <property type="entry name" value="Mannose-Binding Protein A, subunit A"/>
    <property type="match status" value="1"/>
</dbReference>
<evidence type="ECO:0000259" key="2">
    <source>
        <dbReference type="PROSITE" id="PS50041"/>
    </source>
</evidence>
<keyword evidence="1" id="KW-0732">Signal</keyword>
<dbReference type="OrthoDB" id="418245at2759"/>
<organism evidence="3 4">
    <name type="scientific">Holothuria leucospilota</name>
    <name type="common">Black long sea cucumber</name>
    <name type="synonym">Mertensiothuria leucospilota</name>
    <dbReference type="NCBI Taxonomy" id="206669"/>
    <lineage>
        <taxon>Eukaryota</taxon>
        <taxon>Metazoa</taxon>
        <taxon>Echinodermata</taxon>
        <taxon>Eleutherozoa</taxon>
        <taxon>Echinozoa</taxon>
        <taxon>Holothuroidea</taxon>
        <taxon>Aspidochirotacea</taxon>
        <taxon>Aspidochirotida</taxon>
        <taxon>Holothuriidae</taxon>
        <taxon>Holothuria</taxon>
    </lineage>
</organism>
<dbReference type="PROSITE" id="PS50041">
    <property type="entry name" value="C_TYPE_LECTIN_2"/>
    <property type="match status" value="1"/>
</dbReference>
<evidence type="ECO:0000313" key="3">
    <source>
        <dbReference type="EMBL" id="KAJ8030927.1"/>
    </source>
</evidence>
<keyword evidence="4" id="KW-1185">Reference proteome</keyword>
<feature type="signal peptide" evidence="1">
    <location>
        <begin position="1"/>
        <end position="20"/>
    </location>
</feature>
<proteinExistence type="predicted"/>
<dbReference type="Proteomes" id="UP001152320">
    <property type="component" value="Chromosome 13"/>
</dbReference>
<dbReference type="InterPro" id="IPR050111">
    <property type="entry name" value="C-type_lectin/snaclec_domain"/>
</dbReference>
<gene>
    <name evidence="3" type="ORF">HOLleu_27475</name>
</gene>
<comment type="caution">
    <text evidence="3">The sequence shown here is derived from an EMBL/GenBank/DDBJ whole genome shotgun (WGS) entry which is preliminary data.</text>
</comment>
<dbReference type="SUPFAM" id="SSF56436">
    <property type="entry name" value="C-type lectin-like"/>
    <property type="match status" value="1"/>
</dbReference>
<dbReference type="InterPro" id="IPR016187">
    <property type="entry name" value="CTDL_fold"/>
</dbReference>
<accession>A0A9Q1H0V8</accession>
<sequence length="165" mass="19374">MYPRLFLAFTYLCLLQLTFSYHEWRSCPTFWTAFEGHCYRFFKDKSNWTSAEAHCRLFGASDGFGMAHLVSLHSAKEEEFVLEFWERSTCNPVQLWLGINDRGTEGAFQWSDFTDVDYTNWAPSEPNNSGSNEDHGALYFSSKLWNDLNTRDLDFVCKMPRSYYT</sequence>
<protein>
    <submittedName>
        <fullName evidence="3">Echinoidin</fullName>
    </submittedName>
</protein>
<feature type="domain" description="C-type lectin" evidence="2">
    <location>
        <begin position="34"/>
        <end position="147"/>
    </location>
</feature>
<evidence type="ECO:0000256" key="1">
    <source>
        <dbReference type="SAM" id="SignalP"/>
    </source>
</evidence>
<dbReference type="InterPro" id="IPR001304">
    <property type="entry name" value="C-type_lectin-like"/>
</dbReference>
<dbReference type="PANTHER" id="PTHR22803">
    <property type="entry name" value="MANNOSE, PHOSPHOLIPASE, LECTIN RECEPTOR RELATED"/>
    <property type="match status" value="1"/>
</dbReference>
<dbReference type="SMART" id="SM00034">
    <property type="entry name" value="CLECT"/>
    <property type="match status" value="1"/>
</dbReference>
<dbReference type="EMBL" id="JAIZAY010000013">
    <property type="protein sequence ID" value="KAJ8030927.1"/>
    <property type="molecule type" value="Genomic_DNA"/>
</dbReference>
<dbReference type="Pfam" id="PF00059">
    <property type="entry name" value="Lectin_C"/>
    <property type="match status" value="1"/>
</dbReference>
<dbReference type="AlphaFoldDB" id="A0A9Q1H0V8"/>
<reference evidence="3" key="1">
    <citation type="submission" date="2021-10" db="EMBL/GenBank/DDBJ databases">
        <title>Tropical sea cucumber genome reveals ecological adaptation and Cuvierian tubules defense mechanism.</title>
        <authorList>
            <person name="Chen T."/>
        </authorList>
    </citation>
    <scope>NUCLEOTIDE SEQUENCE</scope>
    <source>
        <strain evidence="3">Nanhai2018</strain>
        <tissue evidence="3">Muscle</tissue>
    </source>
</reference>
<evidence type="ECO:0000313" key="4">
    <source>
        <dbReference type="Proteomes" id="UP001152320"/>
    </source>
</evidence>
<feature type="chain" id="PRO_5040517326" evidence="1">
    <location>
        <begin position="21"/>
        <end position="165"/>
    </location>
</feature>